<dbReference type="EMBL" id="CP060636">
    <property type="protein sequence ID" value="QNM12627.1"/>
    <property type="molecule type" value="Genomic_DNA"/>
</dbReference>
<sequence length="195" mass="22883">MKKQENESFSIDEKKLELYNEMAWQERVSKKQMEPDIDISSYLVNQGFEIIRADLPDSITGILLVDETNEEKPLKVIAIKKGKEKPQSRFIVAHEYAHAFLHKKGTLQFAHRDYENLANNQQEQEAEAFARCFLMPKELIIPLCTKFKEDRDLVNKKTSKEDLIEFVRNNFDVTVKKANQRIRELKICEELHVPC</sequence>
<feature type="domain" description="IrrE N-terminal-like" evidence="1">
    <location>
        <begin position="47"/>
        <end position="182"/>
    </location>
</feature>
<dbReference type="PANTHER" id="PTHR43236">
    <property type="entry name" value="ANTITOXIN HIGA1"/>
    <property type="match status" value="1"/>
</dbReference>
<dbReference type="AlphaFoldDB" id="A0A7G9GP95"/>
<evidence type="ECO:0000313" key="3">
    <source>
        <dbReference type="Proteomes" id="UP000515856"/>
    </source>
</evidence>
<evidence type="ECO:0000259" key="1">
    <source>
        <dbReference type="Pfam" id="PF06114"/>
    </source>
</evidence>
<dbReference type="Pfam" id="PF06114">
    <property type="entry name" value="Peptidase_M78"/>
    <property type="match status" value="1"/>
</dbReference>
<organism evidence="2 3">
    <name type="scientific">[Eubacterium] hominis</name>
    <dbReference type="NCBI Taxonomy" id="2764325"/>
    <lineage>
        <taxon>Bacteria</taxon>
        <taxon>Bacillati</taxon>
        <taxon>Bacillota</taxon>
        <taxon>Erysipelotrichia</taxon>
        <taxon>Erysipelotrichales</taxon>
        <taxon>Erysipelotrichaceae</taxon>
        <taxon>Amedibacillus</taxon>
    </lineage>
</organism>
<protein>
    <submittedName>
        <fullName evidence="2">ImmA/IrrE family metallo-endopeptidase</fullName>
    </submittedName>
</protein>
<name>A0A7G9GP95_9FIRM</name>
<accession>A0A7G9GP95</accession>
<gene>
    <name evidence="2" type="ORF">H9Q80_01325</name>
</gene>
<reference evidence="2 3" key="1">
    <citation type="submission" date="2020-08" db="EMBL/GenBank/DDBJ databases">
        <authorList>
            <person name="Liu C."/>
            <person name="Sun Q."/>
        </authorList>
    </citation>
    <scope>NUCLEOTIDE SEQUENCE [LARGE SCALE GENOMIC DNA]</scope>
    <source>
        <strain evidence="2 3">NSJ-61</strain>
    </source>
</reference>
<dbReference type="Gene3D" id="1.10.10.2910">
    <property type="match status" value="1"/>
</dbReference>
<dbReference type="InterPro" id="IPR010359">
    <property type="entry name" value="IrrE_HExxH"/>
</dbReference>
<proteinExistence type="predicted"/>
<dbReference type="KEGG" id="ehn:H9Q80_01325"/>
<keyword evidence="3" id="KW-1185">Reference proteome</keyword>
<dbReference type="Proteomes" id="UP000515856">
    <property type="component" value="Chromosome"/>
</dbReference>
<dbReference type="InterPro" id="IPR052345">
    <property type="entry name" value="Rad_response_metalloprotease"/>
</dbReference>
<dbReference type="RefSeq" id="WP_158552706.1">
    <property type="nucleotide sequence ID" value="NZ_CP060636.1"/>
</dbReference>
<dbReference type="PANTHER" id="PTHR43236:SF2">
    <property type="entry name" value="BLL0069 PROTEIN"/>
    <property type="match status" value="1"/>
</dbReference>
<evidence type="ECO:0000313" key="2">
    <source>
        <dbReference type="EMBL" id="QNM12627.1"/>
    </source>
</evidence>